<dbReference type="InterPro" id="IPR003595">
    <property type="entry name" value="Tyr_Pase_cat"/>
</dbReference>
<keyword evidence="5" id="KW-1185">Reference proteome</keyword>
<name>A0A814CKJ4_ADIRI</name>
<dbReference type="SMART" id="SM00194">
    <property type="entry name" value="PTPc"/>
    <property type="match status" value="1"/>
</dbReference>
<dbReference type="PANTHER" id="PTHR45706:SF4">
    <property type="entry name" value="TYROSINE-PROTEIN PHOSPHATASE"/>
    <property type="match status" value="1"/>
</dbReference>
<dbReference type="InterPro" id="IPR000242">
    <property type="entry name" value="PTP_cat"/>
</dbReference>
<dbReference type="InterPro" id="IPR000387">
    <property type="entry name" value="Tyr_Pase_dom"/>
</dbReference>
<reference evidence="3" key="1">
    <citation type="submission" date="2021-02" db="EMBL/GenBank/DDBJ databases">
        <authorList>
            <person name="Nowell W R."/>
        </authorList>
    </citation>
    <scope>NUCLEOTIDE SEQUENCE</scope>
</reference>
<dbReference type="PRINTS" id="PR00700">
    <property type="entry name" value="PRTYPHPHTASE"/>
</dbReference>
<comment type="caution">
    <text evidence="3">The sequence shown here is derived from an EMBL/GenBank/DDBJ whole genome shotgun (WGS) entry which is preliminary data.</text>
</comment>
<dbReference type="EMBL" id="CAJNOR010000538">
    <property type="protein sequence ID" value="CAF0942093.1"/>
    <property type="molecule type" value="Genomic_DNA"/>
</dbReference>
<dbReference type="Proteomes" id="UP000663852">
    <property type="component" value="Unassembled WGS sequence"/>
</dbReference>
<dbReference type="InterPro" id="IPR029021">
    <property type="entry name" value="Prot-tyrosine_phosphatase-like"/>
</dbReference>
<dbReference type="PROSITE" id="PS50055">
    <property type="entry name" value="TYR_PHOSPHATASE_PTP"/>
    <property type="match status" value="1"/>
</dbReference>
<dbReference type="Gene3D" id="3.90.190.10">
    <property type="entry name" value="Protein tyrosine phosphatase superfamily"/>
    <property type="match status" value="1"/>
</dbReference>
<dbReference type="InterPro" id="IPR016130">
    <property type="entry name" value="Tyr_Pase_AS"/>
</dbReference>
<evidence type="ECO:0000313" key="5">
    <source>
        <dbReference type="Proteomes" id="UP000663828"/>
    </source>
</evidence>
<dbReference type="PROSITE" id="PS00383">
    <property type="entry name" value="TYR_PHOSPHATASE_1"/>
    <property type="match status" value="1"/>
</dbReference>
<gene>
    <name evidence="4" type="ORF">EDS130_LOCUS34216</name>
    <name evidence="3" type="ORF">XAT740_LOCUS10175</name>
</gene>
<dbReference type="Proteomes" id="UP000663828">
    <property type="component" value="Unassembled WGS sequence"/>
</dbReference>
<dbReference type="AlphaFoldDB" id="A0A814CKJ4"/>
<evidence type="ECO:0000313" key="4">
    <source>
        <dbReference type="EMBL" id="CAF1368089.1"/>
    </source>
</evidence>
<evidence type="ECO:0000313" key="3">
    <source>
        <dbReference type="EMBL" id="CAF0942093.1"/>
    </source>
</evidence>
<dbReference type="PROSITE" id="PS50056">
    <property type="entry name" value="TYR_PHOSPHATASE_2"/>
    <property type="match status" value="1"/>
</dbReference>
<dbReference type="PANTHER" id="PTHR45706">
    <property type="entry name" value="TYROSINE-PROTEIN PHOSPHATASE"/>
    <property type="match status" value="1"/>
</dbReference>
<accession>A0A814CKJ4</accession>
<sequence>MSSTLDVAYNSIQHSFETASIRTSQSSSNYKTYVSSSSISFETESHSTSEDIPTDSWLIDLESKLSNDAVYDEFNSIPSCRLNRFNEDGRQSENSYRNRYIDVIPYNDTRVRLIPTRDNPYGYINASHVKFGIENTVYSYIATEFPLLLTIADFWRMIFDYNVRVIVMLLGDNEIQLGTNYFPKIKDRKYRTEHFEIELISEKNHRDFYLRQLTIKNLHAHETRSIAHLQYSIWNQKQLPLDTLSFLKFINLVDSFRRHYGETLPCVIHCTAGIGRTGMFILLHLMIQCITFNKKSSVANVLKVMREYRMSFVDRTHFYIFVYRCLIQIKPRLLTVRKGNFFRTNVRHLHSYSQNRRANAKHRLDEVMHDTLLIIKSYFPSYATKQAKSGLQIGLGRRYMNSTVPTST</sequence>
<feature type="domain" description="Tyrosine-protein phosphatase" evidence="1">
    <location>
        <begin position="70"/>
        <end position="329"/>
    </location>
</feature>
<dbReference type="Pfam" id="PF00102">
    <property type="entry name" value="Y_phosphatase"/>
    <property type="match status" value="1"/>
</dbReference>
<proteinExistence type="predicted"/>
<dbReference type="SMART" id="SM00404">
    <property type="entry name" value="PTPc_motif"/>
    <property type="match status" value="1"/>
</dbReference>
<organism evidence="3 5">
    <name type="scientific">Adineta ricciae</name>
    <name type="common">Rotifer</name>
    <dbReference type="NCBI Taxonomy" id="249248"/>
    <lineage>
        <taxon>Eukaryota</taxon>
        <taxon>Metazoa</taxon>
        <taxon>Spiralia</taxon>
        <taxon>Gnathifera</taxon>
        <taxon>Rotifera</taxon>
        <taxon>Eurotatoria</taxon>
        <taxon>Bdelloidea</taxon>
        <taxon>Adinetida</taxon>
        <taxon>Adinetidae</taxon>
        <taxon>Adineta</taxon>
    </lineage>
</organism>
<dbReference type="OrthoDB" id="5854685at2759"/>
<feature type="domain" description="Tyrosine specific protein phosphatases" evidence="2">
    <location>
        <begin position="247"/>
        <end position="320"/>
    </location>
</feature>
<protein>
    <submittedName>
        <fullName evidence="3">Uncharacterized protein</fullName>
    </submittedName>
</protein>
<evidence type="ECO:0000259" key="2">
    <source>
        <dbReference type="PROSITE" id="PS50056"/>
    </source>
</evidence>
<evidence type="ECO:0000259" key="1">
    <source>
        <dbReference type="PROSITE" id="PS50055"/>
    </source>
</evidence>
<dbReference type="SUPFAM" id="SSF52799">
    <property type="entry name" value="(Phosphotyrosine protein) phosphatases II"/>
    <property type="match status" value="1"/>
</dbReference>
<dbReference type="EMBL" id="CAJNOJ010000283">
    <property type="protein sequence ID" value="CAF1368089.1"/>
    <property type="molecule type" value="Genomic_DNA"/>
</dbReference>
<dbReference type="GO" id="GO:0004725">
    <property type="term" value="F:protein tyrosine phosphatase activity"/>
    <property type="evidence" value="ECO:0007669"/>
    <property type="project" value="InterPro"/>
</dbReference>